<name>A0A2M8Z320_9FIRM</name>
<dbReference type="RefSeq" id="WP_007950055.1">
    <property type="nucleotide sequence ID" value="NZ_PGET01000001.1"/>
</dbReference>
<dbReference type="AlphaFoldDB" id="A0A2M8Z320"/>
<reference evidence="1 2" key="1">
    <citation type="submission" date="2017-11" db="EMBL/GenBank/DDBJ databases">
        <title>Understudied soil microbes with underappreciated capabilities: Untangling the Clostridium saccharolyticum group.</title>
        <authorList>
            <person name="Leschine S."/>
        </authorList>
    </citation>
    <scope>NUCLEOTIDE SEQUENCE [LARGE SCALE GENOMIC DNA]</scope>
    <source>
        <strain evidence="1 2">18A</strain>
    </source>
</reference>
<dbReference type="EMBL" id="PGET01000001">
    <property type="protein sequence ID" value="PJJ27831.1"/>
    <property type="molecule type" value="Genomic_DNA"/>
</dbReference>
<evidence type="ECO:0000313" key="2">
    <source>
        <dbReference type="Proteomes" id="UP000231092"/>
    </source>
</evidence>
<dbReference type="Proteomes" id="UP000231092">
    <property type="component" value="Unassembled WGS sequence"/>
</dbReference>
<sequence>MRGLKRNQKSLYYQLYSEHIPVYETDLDGNIIYDPVTGEPLRTGDYTVGYADPVEFRARVSAARGEASTDPFGVNTEYDKTISDCSMKLPIDELSVLYVDKKPEFDSDGNLMNKPDYKVVKVAGDINSTLYAIKQLPDGGAKNG</sequence>
<evidence type="ECO:0000313" key="1">
    <source>
        <dbReference type="EMBL" id="PJJ27831.1"/>
    </source>
</evidence>
<protein>
    <submittedName>
        <fullName evidence="1">Uncharacterized protein</fullName>
    </submittedName>
</protein>
<organism evidence="1 2">
    <name type="scientific">[Clostridium] celerecrescens 18A</name>
    <dbReference type="NCBI Taxonomy" id="1286362"/>
    <lineage>
        <taxon>Bacteria</taxon>
        <taxon>Bacillati</taxon>
        <taxon>Bacillota</taxon>
        <taxon>Clostridia</taxon>
        <taxon>Lachnospirales</taxon>
        <taxon>Lachnospiraceae</taxon>
        <taxon>Lacrimispora</taxon>
    </lineage>
</organism>
<accession>A0A2M8Z320</accession>
<comment type="caution">
    <text evidence="1">The sequence shown here is derived from an EMBL/GenBank/DDBJ whole genome shotgun (WGS) entry which is preliminary data.</text>
</comment>
<proteinExistence type="predicted"/>
<gene>
    <name evidence="1" type="ORF">H171_1311</name>
</gene>
<dbReference type="OrthoDB" id="1853881at2"/>